<protein>
    <submittedName>
        <fullName evidence="1">Uncharacterized protein</fullName>
    </submittedName>
</protein>
<proteinExistence type="predicted"/>
<accession>A0ABS2REY3</accession>
<keyword evidence="2" id="KW-1185">Reference proteome</keyword>
<sequence>MSTLLLDARLALIDEATAAAQAAANADPPDAQAQLWLDQLVADRALLTGAPESEHDDDAFRAAAVLWAATTATGADVLQALAADPVYLARGVAPATTAAIAAVVAANPRRRQVWGSTPGVTSDILDELLGEGLRWWLGQPVESRPPLSDADAPLNRVTVLLPVTIETRFHPEKGAPPGGQVWVRVTPDAMSVSSHRPGLSSAEIGALRQVRAAAGGDSSAALAAFLDSTAGRALWQRLCNEHTPARAAWMLADSAGRDLDGVVADDSHHPARVVGFPEQIEIWVTWTDQTSERIGTGRPVDRAALAFDLPGDDADAWWNSWEAAKAVGVGVECDLPRPPEQIDALYALGLSPDPPAEVWAAKAAAGELAAVEPGAATNTVAGAPAVDLGADPQTWAQLLRRRLDLAAAGVGETTEHSGALTGRDDAIGLYPTPQFDFDGYGRLLQAGLFPALFGHPLKDVWGVGGGVHPLARWMSGWVRPLGHLLPLRSGDLPYGVLPVTSLDRWELHPVETRDADVARVEPELVRVLRELRPRLAAAAGRRGTSIGADPDALVTLVSRTPTATGYGYQSFDPEGLIDQLLAAALGADPNRDDRLHEALRARFEPANALRGDEPQRYYLATGGIGDSGLQLIVPTVFPGLEPDQVARMTLRDRLTATVDLLRRLQRNLAFDGHQLVELFPGAFPDSLLIRLLLQASVQARADAARADPATVAAQPIPDGGDGPRLEPIFGPQRPIHWQWAEQLTLADQGTVDTRTEAGSTYQLVGEGVELLARMLEDQLAQVAPDDEATLRLLVERLEWLFSNLLDTSATRLDPFATAVAWRRLSTLRADPTTAHQLGIYGWVEKPYFGRPGPKPGGLLHAPSHAQVVTSIILRDRYLAERSFDGGAGSAWQMSLTSRRIRMAAELGTEVAMGSHLREVLGRRVEAIVDDAVHIRELREDVAPARTADPDRFTVCDGERVLELLSTGGLPAWLTEAQRGRLQLWADALDAYSDLLVAQGVQQAVTRRFEAASSTMDAAAGFAGPPDLEVVQTVRAGQSVMSTLLAALPYRPADEPGAGGAADVHPAAVADGSVAGYLEELFGPAESWQWTGQVQGLRPAAAEPPEGAPVPAPLPVAEASTVSLADLGLTVMDAMLYPPDKLGFAAGQRMLDGVAAAQPDAYDLDVAAPAATRADDHRLGRDLVAALAGKPFQFADLHLPTETAPAAAPTAAEAADLAVRQELLTRLRTLLTAGSALADQLADPVQAEAALRLALRWGIATIDRSLSPADRAAAAREALQARLDKAQSFLDTAAAAEAAPNAAGRSTQPAAAEIAETISALAAPEGGLAVLGRVDSAALTSYEPDRPLRPAPDLDEQWLTVLAPVRSRLARLEALQLEPLRSPPPEHFAGLTCYANRPDDPWQKQPVIDNRARRTGGAAAQPSRLIAAYGTDGVFEAAEVAVGTIDSWGETVPEPRHTTQAAFHFNAPGARAPQAVLVAVPPVLDQQTGTDVLLDVVRETRELAKARMVAVEDLGELAPVLPLAMLSTPEPWNRALLSDSTRLDF</sequence>
<comment type="caution">
    <text evidence="1">The sequence shown here is derived from an EMBL/GenBank/DDBJ whole genome shotgun (WGS) entry which is preliminary data.</text>
</comment>
<evidence type="ECO:0000313" key="1">
    <source>
        <dbReference type="EMBL" id="MBM7797560.1"/>
    </source>
</evidence>
<organism evidence="1 2">
    <name type="scientific">Microlunatus panaciterrae</name>
    <dbReference type="NCBI Taxonomy" id="400768"/>
    <lineage>
        <taxon>Bacteria</taxon>
        <taxon>Bacillati</taxon>
        <taxon>Actinomycetota</taxon>
        <taxon>Actinomycetes</taxon>
        <taxon>Propionibacteriales</taxon>
        <taxon>Propionibacteriaceae</taxon>
        <taxon>Microlunatus</taxon>
    </lineage>
</organism>
<reference evidence="1 2" key="1">
    <citation type="submission" date="2021-01" db="EMBL/GenBank/DDBJ databases">
        <title>Sequencing the genomes of 1000 actinobacteria strains.</title>
        <authorList>
            <person name="Klenk H.-P."/>
        </authorList>
    </citation>
    <scope>NUCLEOTIDE SEQUENCE [LARGE SCALE GENOMIC DNA]</scope>
    <source>
        <strain evidence="1 2">DSM 18662</strain>
    </source>
</reference>
<dbReference type="Proteomes" id="UP000704762">
    <property type="component" value="Unassembled WGS sequence"/>
</dbReference>
<evidence type="ECO:0000313" key="2">
    <source>
        <dbReference type="Proteomes" id="UP000704762"/>
    </source>
</evidence>
<dbReference type="RefSeq" id="WP_204916225.1">
    <property type="nucleotide sequence ID" value="NZ_BAAAQP010000011.1"/>
</dbReference>
<gene>
    <name evidence="1" type="ORF">JOE57_000481</name>
</gene>
<name>A0ABS2REY3_9ACTN</name>
<dbReference type="EMBL" id="JAFBCF010000001">
    <property type="protein sequence ID" value="MBM7797560.1"/>
    <property type="molecule type" value="Genomic_DNA"/>
</dbReference>